<dbReference type="InterPro" id="IPR036322">
    <property type="entry name" value="WD40_repeat_dom_sf"/>
</dbReference>
<dbReference type="EMBL" id="GEFM01005841">
    <property type="protein sequence ID" value="JAP69955.1"/>
    <property type="molecule type" value="mRNA"/>
</dbReference>
<dbReference type="Pfam" id="PF23756">
    <property type="entry name" value="Beta-prop_HPS5"/>
    <property type="match status" value="1"/>
</dbReference>
<organism evidence="4">
    <name type="scientific">Ixodes ricinus</name>
    <name type="common">Common tick</name>
    <name type="synonym">Acarus ricinus</name>
    <dbReference type="NCBI Taxonomy" id="34613"/>
    <lineage>
        <taxon>Eukaryota</taxon>
        <taxon>Metazoa</taxon>
        <taxon>Ecdysozoa</taxon>
        <taxon>Arthropoda</taxon>
        <taxon>Chelicerata</taxon>
        <taxon>Arachnida</taxon>
        <taxon>Acari</taxon>
        <taxon>Parasitiformes</taxon>
        <taxon>Ixodida</taxon>
        <taxon>Ixodoidea</taxon>
        <taxon>Ixodidae</taxon>
        <taxon>Ixodinae</taxon>
        <taxon>Ixodes</taxon>
    </lineage>
</organism>
<feature type="non-terminal residue" evidence="4">
    <location>
        <position position="1"/>
    </location>
</feature>
<name>A0A131XUR6_IXORI</name>
<dbReference type="InterPro" id="IPR056445">
    <property type="entry name" value="TPR_HPS5"/>
</dbReference>
<feature type="region of interest" description="Disordered" evidence="1">
    <location>
        <begin position="623"/>
        <end position="673"/>
    </location>
</feature>
<feature type="compositionally biased region" description="Basic and acidic residues" evidence="1">
    <location>
        <begin position="575"/>
        <end position="590"/>
    </location>
</feature>
<proteinExistence type="evidence at transcript level"/>
<dbReference type="SUPFAM" id="SSF50978">
    <property type="entry name" value="WD40 repeat-like"/>
    <property type="match status" value="1"/>
</dbReference>
<evidence type="ECO:0000259" key="3">
    <source>
        <dbReference type="Pfam" id="PF23758"/>
    </source>
</evidence>
<accession>A0A131XUR6</accession>
<evidence type="ECO:0000256" key="1">
    <source>
        <dbReference type="SAM" id="MobiDB-lite"/>
    </source>
</evidence>
<feature type="compositionally biased region" description="Basic and acidic residues" evidence="1">
    <location>
        <begin position="1081"/>
        <end position="1091"/>
    </location>
</feature>
<feature type="region of interest" description="Disordered" evidence="1">
    <location>
        <begin position="960"/>
        <end position="997"/>
    </location>
</feature>
<dbReference type="InterPro" id="IPR056499">
    <property type="entry name" value="Beta-prop_HPS5-like"/>
</dbReference>
<sequence length="1642" mass="178473">PMAEAEAGSALHPQFVLVELQSLDGILVPIRNTTRVKYVCFDVSKHYLALGATSGDVFMFQRDTSSYVGTVANKEGGSVAQVALCPDENILALATSRGHVLVLEHNAGCGQPQRLQLSYEHKGSCVTCLRWNAAGSRLFAADGAGKVSVLNISSSKAKSLFQSPPSTLMKLDSRVVQLDFAQDRLLASTLTRCYLGDTVREKFTQVGKKLRDGEFGGCFVPGARAQDPVTIYAARPGSRLWEADLRGSVLKTHQFKEALAVAPTPLVTDRSDNNAVENVAPGNGQGTAFCKLLTMWASGESMPFLMSWSARGLYVIDPHQAKVMLWNDQLKDVKDARCIRNTIYLQLFNGEFRSCAFLTPEQVVPCLMHHGRTALCAQFLLQNSRRLSSAVFQSTIPPALVFELLDKLDELGEASVADAVSKALSDACGFDATARPPSVPGSAEPKPKPDRPNPEPSPTIRNHRNGPNVTRDRDALSSPRHVRCHSTEPAIAKAKTPSPKPTRRIPRRGSDPLPPASLSRTASTEKCIPKPRPIKACSPTTSSSALSRVASVPGSRSSSPASAVAAAGPQRSRSRSLEAHRRDPESHLAERPSQLSNLGRAADSIPPVPSLVGIGVGSRGLVHRLQNNNNNNNKTIDSQGHSVEDASPADSDGAPEPGCSASEHGNNNNNRRAFGSALRTLPVIPASPLESPMSPLDRVDPEVLASMYAEQDMGYESIYQYLNLYTSSMASGAFNMRGAELAQLGNVADLGKLRETLCSKISNGKDAILKNIRGLESKLKYVSVDQAADVLDLASPLSTVPEHGPADASLKSSGTNATVTPKDEFWSFLPVLNTNLIEATEKASLCVSDPNVFYYETKLSKVLENWVEVLHSSQLQVVSHVASIDASELPAAPCNAPERSPGASPSSPTERRLHLLKSVFVCDPFRLPPDVKPKARELAMLCLQTAVLGDVQRVASKMADLENQEKSPSSALDGTTDSKLLQRGSSPSPGSEDASTRCDLSLSMRSSMSEKHGGFHLSDMETIDSASESAMFQSMSSSYGAHSINLDLRLDDGPAESLPKRPATLVQKDEARSNGAGELEEPNHDERLAESVDGRDKAIVPKECELANRDNSEPTSVNGCADRDELLRACLADAASQGAELSPSQASQSEVTSMSWMPMVLQTPRKKEAPRCDPSDTKVALFIRCYFHLLEVDVAWDAVRMSEDPCFESWSALASGCCLQARRRLLWESGNQDWIWVLQQVEKAGAQLGPLIGYLALLHEVAPDRVDEVFLKKASCLTARDVLYLTRYFDAHPSLFLKAVRVALTSFPPPQTLSSVRKYLKNEEVRWEWLQHSLRSCDSQCLKCSCGAPRINSHKINWPMMEQLKAVLCFEEWVSVRGMELCQLHGFWPGYLCSLRRLGYRLEHLVTVIQLGDVELLSDSHPLGLLPGSSEEWRLAVELAQKQHGGGAFGLPTCLFCERTLAGSGTDAPVAPVTTITVESVARRMLESLGFEQTTALLRDLDLPRGSLSPEFFFASVLLTLIDQQQLALSHRMLSRLESYVWSRRLVTLPPQAADLLSREKQGLAGLEDLANIQMQSLFVEEPESHWGRSVPLLSTCAHCAQTLGATKGAHPVVAFHCGHCFHKCCLPGDFCIACLETASTT</sequence>
<feature type="domain" description="HPS5-like beta-propeller" evidence="2">
    <location>
        <begin position="17"/>
        <end position="346"/>
    </location>
</feature>
<dbReference type="GO" id="GO:0005737">
    <property type="term" value="C:cytoplasm"/>
    <property type="evidence" value="ECO:0007669"/>
    <property type="project" value="TreeGrafter"/>
</dbReference>
<dbReference type="GO" id="GO:0048066">
    <property type="term" value="P:developmental pigmentation"/>
    <property type="evidence" value="ECO:0007669"/>
    <property type="project" value="TreeGrafter"/>
</dbReference>
<feature type="compositionally biased region" description="Low complexity" evidence="1">
    <location>
        <begin position="547"/>
        <end position="571"/>
    </location>
</feature>
<evidence type="ECO:0000259" key="2">
    <source>
        <dbReference type="Pfam" id="PF23756"/>
    </source>
</evidence>
<dbReference type="PANTHER" id="PTHR23287:SF18">
    <property type="entry name" value="BLOC-2 COMPLEX MEMBER HPS5"/>
    <property type="match status" value="1"/>
</dbReference>
<dbReference type="PANTHER" id="PTHR23287">
    <property type="entry name" value="RUBY-EYE2-LIKE PROTEIN"/>
    <property type="match status" value="1"/>
</dbReference>
<feature type="region of interest" description="Disordered" evidence="1">
    <location>
        <begin position="431"/>
        <end position="606"/>
    </location>
</feature>
<protein>
    <submittedName>
        <fullName evidence="4">Uncharacterized protein</fullName>
    </submittedName>
</protein>
<feature type="region of interest" description="Disordered" evidence="1">
    <location>
        <begin position="1050"/>
        <end position="1091"/>
    </location>
</feature>
<reference evidence="4" key="1">
    <citation type="submission" date="2016-02" db="EMBL/GenBank/DDBJ databases">
        <title>RNAseq analyses of the midgut from blood- or serum-fed Ixodes ricinus ticks.</title>
        <authorList>
            <person name="Perner J."/>
            <person name="Provaznik J."/>
            <person name="Schrenkova J."/>
            <person name="Urbanova V."/>
            <person name="Ribeiro J.M."/>
            <person name="Kopacek P."/>
        </authorList>
    </citation>
    <scope>NUCLEOTIDE SEQUENCE</scope>
    <source>
        <tissue evidence="4">Gut</tissue>
    </source>
</reference>
<feature type="compositionally biased region" description="Polar residues" evidence="1">
    <location>
        <begin position="966"/>
        <end position="989"/>
    </location>
</feature>
<dbReference type="InterPro" id="IPR015943">
    <property type="entry name" value="WD40/YVTN_repeat-like_dom_sf"/>
</dbReference>
<feature type="domain" description="HPS5 TPR" evidence="3">
    <location>
        <begin position="1170"/>
        <end position="1504"/>
    </location>
</feature>
<evidence type="ECO:0000313" key="4">
    <source>
        <dbReference type="EMBL" id="JAP69955.1"/>
    </source>
</evidence>
<dbReference type="Pfam" id="PF23758">
    <property type="entry name" value="TPR_HPS5"/>
    <property type="match status" value="1"/>
</dbReference>
<dbReference type="Gene3D" id="2.130.10.10">
    <property type="entry name" value="YVTN repeat-like/Quinoprotein amine dehydrogenase"/>
    <property type="match status" value="1"/>
</dbReference>